<evidence type="ECO:0000313" key="3">
    <source>
        <dbReference type="Proteomes" id="UP000515156"/>
    </source>
</evidence>
<dbReference type="GO" id="GO:0005634">
    <property type="term" value="C:nucleus"/>
    <property type="evidence" value="ECO:0007669"/>
    <property type="project" value="TreeGrafter"/>
</dbReference>
<evidence type="ECO:0000256" key="2">
    <source>
        <dbReference type="SAM" id="MobiDB-lite"/>
    </source>
</evidence>
<name>A0A6P7XFK0_9AMPH</name>
<feature type="region of interest" description="Disordered" evidence="2">
    <location>
        <begin position="1"/>
        <end position="38"/>
    </location>
</feature>
<keyword evidence="3" id="KW-1185">Reference proteome</keyword>
<sequence>MHLGSRNPRRCRATAQRLAARPVTPERRETAAFPSTGCQRSITPVVSPGLKTVVGQTRVAKGCGTPPQSISTSVPNILREAASRCGYHRLKETAVPTIFEDFVKLQNVKARTQGLAHKARPVRRRKRLALLRAHTPVPAIPDSASTVPIGGEAIAGASPRMTDGCHLHDLRTGSDHVPGSTAPAEGSEAAAVELETHPSATLEDGQDAEPPSDCVMVPPPDVFATPSQRPVSPSAYMLRLPPPPGAYIQSEHSYHVGSALLWKRRAEAALDALDKAQRQLQACKRREHRLRLRIHALQQERAREKRGQSDVRERLKEHLQVFALELINDYVSPCSSEVTAL</sequence>
<evidence type="ECO:0000313" key="4">
    <source>
        <dbReference type="RefSeq" id="XP_030051253.1"/>
    </source>
</evidence>
<dbReference type="AlphaFoldDB" id="A0A6P7XFK0"/>
<reference evidence="4" key="1">
    <citation type="submission" date="2025-08" db="UniProtKB">
        <authorList>
            <consortium name="RefSeq"/>
        </authorList>
    </citation>
    <scope>IDENTIFICATION</scope>
</reference>
<gene>
    <name evidence="4" type="primary">THAP7</name>
</gene>
<dbReference type="FunCoup" id="A0A6P7XFK0">
    <property type="interactions" value="1450"/>
</dbReference>
<dbReference type="RefSeq" id="XP_030051253.1">
    <property type="nucleotide sequence ID" value="XM_030195393.1"/>
</dbReference>
<dbReference type="OrthoDB" id="7312725at2759"/>
<evidence type="ECO:0000256" key="1">
    <source>
        <dbReference type="SAM" id="Coils"/>
    </source>
</evidence>
<feature type="coiled-coil region" evidence="1">
    <location>
        <begin position="266"/>
        <end position="300"/>
    </location>
</feature>
<dbReference type="Proteomes" id="UP000515156">
    <property type="component" value="Chromosome 3"/>
</dbReference>
<dbReference type="PANTHER" id="PTHR47502:SF1">
    <property type="entry name" value="THAP DOMAIN-CONTAINING PROTEIN 7"/>
    <property type="match status" value="1"/>
</dbReference>
<dbReference type="PANTHER" id="PTHR47502">
    <property type="entry name" value="THAP DOMAIN-CONTAINING PROTEIN 7"/>
    <property type="match status" value="1"/>
</dbReference>
<feature type="region of interest" description="Disordered" evidence="2">
    <location>
        <begin position="172"/>
        <end position="192"/>
    </location>
</feature>
<organism evidence="3 4">
    <name type="scientific">Microcaecilia unicolor</name>
    <dbReference type="NCBI Taxonomy" id="1415580"/>
    <lineage>
        <taxon>Eukaryota</taxon>
        <taxon>Metazoa</taxon>
        <taxon>Chordata</taxon>
        <taxon>Craniata</taxon>
        <taxon>Vertebrata</taxon>
        <taxon>Euteleostomi</taxon>
        <taxon>Amphibia</taxon>
        <taxon>Gymnophiona</taxon>
        <taxon>Siphonopidae</taxon>
        <taxon>Microcaecilia</taxon>
    </lineage>
</organism>
<dbReference type="GO" id="GO:0006355">
    <property type="term" value="P:regulation of DNA-templated transcription"/>
    <property type="evidence" value="ECO:0007669"/>
    <property type="project" value="TreeGrafter"/>
</dbReference>
<dbReference type="KEGG" id="muo:115464998"/>
<protein>
    <submittedName>
        <fullName evidence="4">THAP domain-containing protein 7 isoform X1</fullName>
    </submittedName>
</protein>
<dbReference type="InParanoid" id="A0A6P7XFK0"/>
<proteinExistence type="predicted"/>
<accession>A0A6P7XFK0</accession>
<dbReference type="GeneID" id="115464998"/>
<keyword evidence="1" id="KW-0175">Coiled coil</keyword>
<dbReference type="InterPro" id="IPR026519">
    <property type="entry name" value="THAP7"/>
</dbReference>
<dbReference type="CTD" id="80764"/>